<organism evidence="10 11">
    <name type="scientific">Candidatus Komeilibacteria bacterium RIFCSPLOWO2_01_FULL_45_10</name>
    <dbReference type="NCBI Taxonomy" id="1798550"/>
    <lineage>
        <taxon>Bacteria</taxon>
        <taxon>Candidatus Komeiliibacteriota</taxon>
    </lineage>
</organism>
<evidence type="ECO:0000256" key="5">
    <source>
        <dbReference type="ARBA" id="ARBA00023235"/>
    </source>
</evidence>
<feature type="domain" description="PpiC" evidence="9">
    <location>
        <begin position="329"/>
        <end position="434"/>
    </location>
</feature>
<comment type="caution">
    <text evidence="10">The sequence shown here is derived from an EMBL/GenBank/DDBJ whole genome shotgun (WGS) entry which is preliminary data.</text>
</comment>
<evidence type="ECO:0000256" key="8">
    <source>
        <dbReference type="SAM" id="Phobius"/>
    </source>
</evidence>
<keyword evidence="8" id="KW-0812">Transmembrane</keyword>
<gene>
    <name evidence="10" type="ORF">A2927_00875</name>
</gene>
<evidence type="ECO:0000256" key="1">
    <source>
        <dbReference type="ARBA" id="ARBA00000971"/>
    </source>
</evidence>
<dbReference type="SUPFAM" id="SSF109998">
    <property type="entry name" value="Triger factor/SurA peptide-binding domain-like"/>
    <property type="match status" value="1"/>
</dbReference>
<dbReference type="Pfam" id="PF00639">
    <property type="entry name" value="Rotamase"/>
    <property type="match status" value="1"/>
</dbReference>
<dbReference type="Gene3D" id="1.10.4030.10">
    <property type="entry name" value="Porin chaperone SurA, peptide-binding domain"/>
    <property type="match status" value="1"/>
</dbReference>
<protein>
    <recommendedName>
        <fullName evidence="2">peptidylprolyl isomerase</fullName>
        <ecNumber evidence="2">5.2.1.8</ecNumber>
    </recommendedName>
</protein>
<keyword evidence="4 6" id="KW-0697">Rotamase</keyword>
<accession>A0A1G2BLG2</accession>
<feature type="compositionally biased region" description="Basic and acidic residues" evidence="7">
    <location>
        <begin position="24"/>
        <end position="42"/>
    </location>
</feature>
<keyword evidence="5 6" id="KW-0413">Isomerase</keyword>
<dbReference type="InterPro" id="IPR050245">
    <property type="entry name" value="PrsA_foldase"/>
</dbReference>
<feature type="transmembrane region" description="Helical" evidence="8">
    <location>
        <begin position="192"/>
        <end position="215"/>
    </location>
</feature>
<evidence type="ECO:0000256" key="7">
    <source>
        <dbReference type="SAM" id="MobiDB-lite"/>
    </source>
</evidence>
<reference evidence="10 11" key="1">
    <citation type="journal article" date="2016" name="Nat. Commun.">
        <title>Thousands of microbial genomes shed light on interconnected biogeochemical processes in an aquifer system.</title>
        <authorList>
            <person name="Anantharaman K."/>
            <person name="Brown C.T."/>
            <person name="Hug L.A."/>
            <person name="Sharon I."/>
            <person name="Castelle C.J."/>
            <person name="Probst A.J."/>
            <person name="Thomas B.C."/>
            <person name="Singh A."/>
            <person name="Wilkins M.J."/>
            <person name="Karaoz U."/>
            <person name="Brodie E.L."/>
            <person name="Williams K.H."/>
            <person name="Hubbard S.S."/>
            <person name="Banfield J.F."/>
        </authorList>
    </citation>
    <scope>NUCLEOTIDE SEQUENCE [LARGE SCALE GENOMIC DNA]</scope>
</reference>
<evidence type="ECO:0000259" key="9">
    <source>
        <dbReference type="PROSITE" id="PS50198"/>
    </source>
</evidence>
<evidence type="ECO:0000313" key="11">
    <source>
        <dbReference type="Proteomes" id="UP000178849"/>
    </source>
</evidence>
<evidence type="ECO:0000313" key="10">
    <source>
        <dbReference type="EMBL" id="OGY89536.1"/>
    </source>
</evidence>
<dbReference type="EMBL" id="MHKL01000014">
    <property type="protein sequence ID" value="OGY89536.1"/>
    <property type="molecule type" value="Genomic_DNA"/>
</dbReference>
<evidence type="ECO:0000256" key="6">
    <source>
        <dbReference type="PROSITE-ProRule" id="PRU00278"/>
    </source>
</evidence>
<dbReference type="Pfam" id="PF13624">
    <property type="entry name" value="SurA_N_3"/>
    <property type="match status" value="1"/>
</dbReference>
<feature type="region of interest" description="Disordered" evidence="7">
    <location>
        <begin position="98"/>
        <end position="117"/>
    </location>
</feature>
<keyword evidence="8" id="KW-0472">Membrane</keyword>
<keyword evidence="8" id="KW-1133">Transmembrane helix</keyword>
<dbReference type="PANTHER" id="PTHR47245">
    <property type="entry name" value="PEPTIDYLPROLYL ISOMERASE"/>
    <property type="match status" value="1"/>
</dbReference>
<dbReference type="Gene3D" id="3.10.50.40">
    <property type="match status" value="1"/>
</dbReference>
<dbReference type="AlphaFoldDB" id="A0A1G2BLG2"/>
<dbReference type="PROSITE" id="PS50198">
    <property type="entry name" value="PPIC_PPIASE_2"/>
    <property type="match status" value="1"/>
</dbReference>
<dbReference type="InterPro" id="IPR046357">
    <property type="entry name" value="PPIase_dom_sf"/>
</dbReference>
<dbReference type="EC" id="5.2.1.8" evidence="2"/>
<dbReference type="GO" id="GO:0003755">
    <property type="term" value="F:peptidyl-prolyl cis-trans isomerase activity"/>
    <property type="evidence" value="ECO:0007669"/>
    <property type="project" value="UniProtKB-KW"/>
</dbReference>
<evidence type="ECO:0000256" key="2">
    <source>
        <dbReference type="ARBA" id="ARBA00013194"/>
    </source>
</evidence>
<feature type="region of interest" description="Disordered" evidence="7">
    <location>
        <begin position="1"/>
        <end position="69"/>
    </location>
</feature>
<proteinExistence type="predicted"/>
<keyword evidence="3" id="KW-0732">Signal</keyword>
<evidence type="ECO:0000256" key="3">
    <source>
        <dbReference type="ARBA" id="ARBA00022729"/>
    </source>
</evidence>
<dbReference type="InterPro" id="IPR027304">
    <property type="entry name" value="Trigger_fact/SurA_dom_sf"/>
</dbReference>
<dbReference type="InterPro" id="IPR000297">
    <property type="entry name" value="PPIase_PpiC"/>
</dbReference>
<sequence>MALDNQKKNPSLSGEPASPQAPSRGERQKVAQEYQEKIKEALSHPAKPLAETKSQPLAKKAREAGSLSGNLDYPKIREAVLKELQNLSESLRTVAFKKAPVAEPKKDQPKAPRLPANRDQPLAETVKKIGVVKEKITSLLLNFVNSFKNYFAKKKIFPKIPVKPKAVAPLLPAFKRPIKIPFKFRASFKRPLLILFFTVIILFIVVSCGIYLGGWDQPAAKVISKIIPYPVLYVDGKIIYARDFFDDLSALKKYLSRQGLPVNNQEIKKRILESLVEKAVLEKLARDKNISVSQEKVQAETDMILETAAGQAEAQKLIGDLYGWTLTVYQEKIIRPVLLARELEAAYYQSGDFSQLKKQLSDYRDQLLKTPEKFSDIAGQINEDATKFVGGDLGWFSLGDMVPEFESAVLDLKEGELSEVFESRFGFHLVKLEEKVMEAGQPTFHAAHLFLKRAPFNDYLAEQIKKAKVLTLIKI</sequence>
<name>A0A1G2BLG2_9BACT</name>
<dbReference type="SUPFAM" id="SSF54534">
    <property type="entry name" value="FKBP-like"/>
    <property type="match status" value="1"/>
</dbReference>
<evidence type="ECO:0000256" key="4">
    <source>
        <dbReference type="ARBA" id="ARBA00023110"/>
    </source>
</evidence>
<dbReference type="PANTHER" id="PTHR47245:SF1">
    <property type="entry name" value="FOLDASE PROTEIN PRSA"/>
    <property type="match status" value="1"/>
</dbReference>
<dbReference type="Proteomes" id="UP000178849">
    <property type="component" value="Unassembled WGS sequence"/>
</dbReference>
<comment type="catalytic activity">
    <reaction evidence="1">
        <text>[protein]-peptidylproline (omega=180) = [protein]-peptidylproline (omega=0)</text>
        <dbReference type="Rhea" id="RHEA:16237"/>
        <dbReference type="Rhea" id="RHEA-COMP:10747"/>
        <dbReference type="Rhea" id="RHEA-COMP:10748"/>
        <dbReference type="ChEBI" id="CHEBI:83833"/>
        <dbReference type="ChEBI" id="CHEBI:83834"/>
        <dbReference type="EC" id="5.2.1.8"/>
    </reaction>
</comment>
<dbReference type="STRING" id="1798550.A2927_00875"/>